<feature type="compositionally biased region" description="Polar residues" evidence="2">
    <location>
        <begin position="228"/>
        <end position="245"/>
    </location>
</feature>
<dbReference type="GO" id="GO:0016197">
    <property type="term" value="P:endosomal transport"/>
    <property type="evidence" value="ECO:0007669"/>
    <property type="project" value="TreeGrafter"/>
</dbReference>
<organism evidence="5 6">
    <name type="scientific">Dendrothele bispora (strain CBS 962.96)</name>
    <dbReference type="NCBI Taxonomy" id="1314807"/>
    <lineage>
        <taxon>Eukaryota</taxon>
        <taxon>Fungi</taxon>
        <taxon>Dikarya</taxon>
        <taxon>Basidiomycota</taxon>
        <taxon>Agaricomycotina</taxon>
        <taxon>Agaricomycetes</taxon>
        <taxon>Agaricomycetidae</taxon>
        <taxon>Agaricales</taxon>
        <taxon>Agaricales incertae sedis</taxon>
        <taxon>Dendrothele</taxon>
    </lineage>
</organism>
<evidence type="ECO:0000313" key="5">
    <source>
        <dbReference type="EMBL" id="THV08040.1"/>
    </source>
</evidence>
<dbReference type="InterPro" id="IPR002048">
    <property type="entry name" value="EF_hand_dom"/>
</dbReference>
<dbReference type="Gene3D" id="1.10.238.10">
    <property type="entry name" value="EF-hand"/>
    <property type="match status" value="3"/>
</dbReference>
<dbReference type="SUPFAM" id="SSF47473">
    <property type="entry name" value="EF-hand"/>
    <property type="match status" value="3"/>
</dbReference>
<dbReference type="Pfam" id="PF12763">
    <property type="entry name" value="EH"/>
    <property type="match status" value="3"/>
</dbReference>
<dbReference type="GO" id="GO:0006897">
    <property type="term" value="P:endocytosis"/>
    <property type="evidence" value="ECO:0007669"/>
    <property type="project" value="TreeGrafter"/>
</dbReference>
<name>A0A4S8MXB7_DENBC</name>
<dbReference type="PANTHER" id="PTHR11216:SF170">
    <property type="entry name" value="DYNAMIN ASSOCIATED PROTEIN 160, ISOFORM D"/>
    <property type="match status" value="1"/>
</dbReference>
<dbReference type="PANTHER" id="PTHR11216">
    <property type="entry name" value="EH DOMAIN"/>
    <property type="match status" value="1"/>
</dbReference>
<keyword evidence="6" id="KW-1185">Reference proteome</keyword>
<feature type="domain" description="EH" evidence="3">
    <location>
        <begin position="288"/>
        <end position="377"/>
    </location>
</feature>
<dbReference type="GO" id="GO:0005737">
    <property type="term" value="C:cytoplasm"/>
    <property type="evidence" value="ECO:0007669"/>
    <property type="project" value="TreeGrafter"/>
</dbReference>
<gene>
    <name evidence="5" type="ORF">K435DRAFT_642858</name>
</gene>
<dbReference type="Proteomes" id="UP000297245">
    <property type="component" value="Unassembled WGS sequence"/>
</dbReference>
<dbReference type="OrthoDB" id="524326at2759"/>
<evidence type="ECO:0000259" key="4">
    <source>
        <dbReference type="PROSITE" id="PS50222"/>
    </source>
</evidence>
<feature type="domain" description="EF-hand" evidence="4">
    <location>
        <begin position="321"/>
        <end position="356"/>
    </location>
</feature>
<reference evidence="5 6" key="1">
    <citation type="journal article" date="2019" name="Nat. Ecol. Evol.">
        <title>Megaphylogeny resolves global patterns of mushroom evolution.</title>
        <authorList>
            <person name="Varga T."/>
            <person name="Krizsan K."/>
            <person name="Foldi C."/>
            <person name="Dima B."/>
            <person name="Sanchez-Garcia M."/>
            <person name="Sanchez-Ramirez S."/>
            <person name="Szollosi G.J."/>
            <person name="Szarkandi J.G."/>
            <person name="Papp V."/>
            <person name="Albert L."/>
            <person name="Andreopoulos W."/>
            <person name="Angelini C."/>
            <person name="Antonin V."/>
            <person name="Barry K.W."/>
            <person name="Bougher N.L."/>
            <person name="Buchanan P."/>
            <person name="Buyck B."/>
            <person name="Bense V."/>
            <person name="Catcheside P."/>
            <person name="Chovatia M."/>
            <person name="Cooper J."/>
            <person name="Damon W."/>
            <person name="Desjardin D."/>
            <person name="Finy P."/>
            <person name="Geml J."/>
            <person name="Haridas S."/>
            <person name="Hughes K."/>
            <person name="Justo A."/>
            <person name="Karasinski D."/>
            <person name="Kautmanova I."/>
            <person name="Kiss B."/>
            <person name="Kocsube S."/>
            <person name="Kotiranta H."/>
            <person name="LaButti K.M."/>
            <person name="Lechner B.E."/>
            <person name="Liimatainen K."/>
            <person name="Lipzen A."/>
            <person name="Lukacs Z."/>
            <person name="Mihaltcheva S."/>
            <person name="Morgado L.N."/>
            <person name="Niskanen T."/>
            <person name="Noordeloos M.E."/>
            <person name="Ohm R.A."/>
            <person name="Ortiz-Santana B."/>
            <person name="Ovrebo C."/>
            <person name="Racz N."/>
            <person name="Riley R."/>
            <person name="Savchenko A."/>
            <person name="Shiryaev A."/>
            <person name="Soop K."/>
            <person name="Spirin V."/>
            <person name="Szebenyi C."/>
            <person name="Tomsovsky M."/>
            <person name="Tulloss R.E."/>
            <person name="Uehling J."/>
            <person name="Grigoriev I.V."/>
            <person name="Vagvolgyi C."/>
            <person name="Papp T."/>
            <person name="Martin F.M."/>
            <person name="Miettinen O."/>
            <person name="Hibbett D.S."/>
            <person name="Nagy L.G."/>
        </authorList>
    </citation>
    <scope>NUCLEOTIDE SEQUENCE [LARGE SCALE GENOMIC DNA]</scope>
    <source>
        <strain evidence="5 6">CBS 962.96</strain>
    </source>
</reference>
<feature type="region of interest" description="Disordered" evidence="2">
    <location>
        <begin position="361"/>
        <end position="467"/>
    </location>
</feature>
<accession>A0A4S8MXB7</accession>
<dbReference type="PROSITE" id="PS50222">
    <property type="entry name" value="EF_HAND_2"/>
    <property type="match status" value="1"/>
</dbReference>
<feature type="domain" description="EH" evidence="3">
    <location>
        <begin position="131"/>
        <end position="221"/>
    </location>
</feature>
<evidence type="ECO:0000256" key="1">
    <source>
        <dbReference type="SAM" id="Coils"/>
    </source>
</evidence>
<dbReference type="GO" id="GO:0005509">
    <property type="term" value="F:calcium ion binding"/>
    <property type="evidence" value="ECO:0007669"/>
    <property type="project" value="InterPro"/>
</dbReference>
<dbReference type="GO" id="GO:0005886">
    <property type="term" value="C:plasma membrane"/>
    <property type="evidence" value="ECO:0007669"/>
    <property type="project" value="TreeGrafter"/>
</dbReference>
<evidence type="ECO:0000256" key="2">
    <source>
        <dbReference type="SAM" id="MobiDB-lite"/>
    </source>
</evidence>
<keyword evidence="1" id="KW-0175">Coiled coil</keyword>
<evidence type="ECO:0000259" key="3">
    <source>
        <dbReference type="PROSITE" id="PS50031"/>
    </source>
</evidence>
<proteinExistence type="predicted"/>
<feature type="coiled-coil region" evidence="1">
    <location>
        <begin position="574"/>
        <end position="608"/>
    </location>
</feature>
<dbReference type="InterPro" id="IPR000261">
    <property type="entry name" value="EH_dom"/>
</dbReference>
<feature type="non-terminal residue" evidence="5">
    <location>
        <position position="623"/>
    </location>
</feature>
<feature type="compositionally biased region" description="Pro residues" evidence="2">
    <location>
        <begin position="249"/>
        <end position="258"/>
    </location>
</feature>
<feature type="coiled-coil region" evidence="1">
    <location>
        <begin position="476"/>
        <end position="545"/>
    </location>
</feature>
<feature type="region of interest" description="Disordered" evidence="2">
    <location>
        <begin position="221"/>
        <end position="264"/>
    </location>
</feature>
<feature type="compositionally biased region" description="Polar residues" evidence="2">
    <location>
        <begin position="419"/>
        <end position="431"/>
    </location>
</feature>
<feature type="domain" description="EH" evidence="3">
    <location>
        <begin position="11"/>
        <end position="97"/>
    </location>
</feature>
<evidence type="ECO:0000313" key="6">
    <source>
        <dbReference type="Proteomes" id="UP000297245"/>
    </source>
</evidence>
<dbReference type="SMART" id="SM00027">
    <property type="entry name" value="EH"/>
    <property type="match status" value="3"/>
</dbReference>
<dbReference type="InterPro" id="IPR011992">
    <property type="entry name" value="EF-hand-dom_pair"/>
</dbReference>
<feature type="compositionally biased region" description="Polar residues" evidence="2">
    <location>
        <begin position="457"/>
        <end position="467"/>
    </location>
</feature>
<dbReference type="PROSITE" id="PS50031">
    <property type="entry name" value="EH"/>
    <property type="match status" value="3"/>
</dbReference>
<dbReference type="AlphaFoldDB" id="A0A4S8MXB7"/>
<dbReference type="EMBL" id="ML179036">
    <property type="protein sequence ID" value="THV08040.1"/>
    <property type="molecule type" value="Genomic_DNA"/>
</dbReference>
<protein>
    <submittedName>
        <fullName evidence="5">EF-hand</fullName>
    </submittedName>
</protein>
<sequence length="623" mass="67209">MSTSFAPTQAELALVNQIFAQGDPQKLGILTGDVAVRIFTGAKLPPATLGEIWGLADEDNNGWLSRKSCAQAVRLMGWAQKGEKVNKDLVNKPGPVPVIDGVSSVTTHNTGMSIPRSPPPMPNLPSLTPQDKAKFHNMFVKANPTNGLLTGEQARDIFVKSKLPNDKLLQIWNLADTQDRGALDASDFAIGMYFIQGVMSNQISVLPQTLPPSLYQQAAGGNRPYIQPQYTGQSQMLQPQSTGMAQSRPPKPPAPSLPARPAAANPSKIGSSVFGINGVVKWDVTAAEKAQSDGYFDKLDANGVGYIEGDVAVPFMLESKLPGDVLAQVWDLSDLNNDGRLTRDGFAVAMHLISKKLAGNEVPSTLPPTLIPPSMRANGAAAASPFQPVQQQPQEPTRDLFSFDETPPTSAVSPAFSHTPMQPQATGSHLTSPMPAQDPFGASTPTRNLMDDDDEQTISPPIQDQSAEIGNIQNQLNSTNRSLDATKSERQATEQNLASQAAQLSSLQTQLSSAKAAYETETKLLSALKERFANQGAEIQKTREELIRSESDLSAVRVEKAEIEGAFLRDKEEARELHRKMVEAGQQAETLKAEVEKVKKDAKQQKGLLAIARKQLSSKEAEK</sequence>
<dbReference type="CDD" id="cd00052">
    <property type="entry name" value="EH"/>
    <property type="match status" value="2"/>
</dbReference>
<feature type="compositionally biased region" description="Low complexity" evidence="2">
    <location>
        <begin position="372"/>
        <end position="395"/>
    </location>
</feature>